<dbReference type="PANTHER" id="PTHR11923:SF105">
    <property type="entry name" value="PROTEIN CBR-SCAV-1"/>
    <property type="match status" value="1"/>
</dbReference>
<keyword evidence="5 7" id="KW-0472">Membrane</keyword>
<evidence type="ECO:0000256" key="5">
    <source>
        <dbReference type="ARBA" id="ARBA00023136"/>
    </source>
</evidence>
<sequence length="559" mass="63151">MRRRQWICNVVNVAFFLVGVLLVVAGLVLKLQVFPNIIKNTVIERKILGLNDDGTLNDFTKKWVNPSYVSTIQYWAFDYQNTIGILNRAVYPDMNEIGPYTYDEIITNANINFIDNQEKMQFSRTTKYVFNPKKSCTTCNPKKDNITIPDISFFIGMQQIDLLVEKYMGNKTVIGLCQLFFKEKCTKLAKLIQKEIGIFMSIFKTQPFITVTVDQLLFSGYVSPLVTNLADRIIEILNRLLGTKYPQIDASSHTVKLNDRLVAVPVLFILSDSFGANSSTPDHEMLALYRSASESRQDNKNDTADTLYTIETGKVNQSRIGYIVHFENMNNSSVASQGNKLPSQWWPGAEKSGCDSTALSLEGTNGDFFKPFIKKNDSLPIYIPDICRTVKLEFGTKVSVKGIPGYRFLPPAEAFNYSLPENCGFCNPKTLSRIVRSFVPRFTPSENDETTIDIEPNTGTVLSANKRLQINALLNQFPHIGAYSVIRPGAYPLVWMNESFSIDMRTQNDLHSSIFQPEQFLNIVCWSSIGVGGFLMTLSAVLCSIRMGCFRYREAKKNN</sequence>
<feature type="transmembrane region" description="Helical" evidence="7">
    <location>
        <begin position="520"/>
        <end position="543"/>
    </location>
</feature>
<keyword evidence="9" id="KW-1185">Reference proteome</keyword>
<comment type="similarity">
    <text evidence="2">Belongs to the CD36 family.</text>
</comment>
<dbReference type="OrthoDB" id="18585at2759"/>
<dbReference type="GO" id="GO:0016020">
    <property type="term" value="C:membrane"/>
    <property type="evidence" value="ECO:0007669"/>
    <property type="project" value="UniProtKB-SubCell"/>
</dbReference>
<dbReference type="STRING" id="29172.A0A0D8XWT4"/>
<evidence type="ECO:0000256" key="4">
    <source>
        <dbReference type="ARBA" id="ARBA00022989"/>
    </source>
</evidence>
<protein>
    <submittedName>
        <fullName evidence="8">CD36 family protein</fullName>
    </submittedName>
</protein>
<evidence type="ECO:0000256" key="7">
    <source>
        <dbReference type="SAM" id="Phobius"/>
    </source>
</evidence>
<gene>
    <name evidence="8" type="ORF">DICVIV_04874</name>
</gene>
<dbReference type="PANTHER" id="PTHR11923">
    <property type="entry name" value="SCAVENGER RECEPTOR CLASS B TYPE-1 SR-B1"/>
    <property type="match status" value="1"/>
</dbReference>
<dbReference type="Pfam" id="PF01130">
    <property type="entry name" value="CD36"/>
    <property type="match status" value="2"/>
</dbReference>
<dbReference type="EMBL" id="KN716249">
    <property type="protein sequence ID" value="KJH48975.1"/>
    <property type="molecule type" value="Genomic_DNA"/>
</dbReference>
<accession>A0A0D8XWT4</accession>
<evidence type="ECO:0000313" key="8">
    <source>
        <dbReference type="EMBL" id="KJH48975.1"/>
    </source>
</evidence>
<dbReference type="Proteomes" id="UP000053766">
    <property type="component" value="Unassembled WGS sequence"/>
</dbReference>
<proteinExistence type="inferred from homology"/>
<evidence type="ECO:0000313" key="9">
    <source>
        <dbReference type="Proteomes" id="UP000053766"/>
    </source>
</evidence>
<keyword evidence="4 7" id="KW-1133">Transmembrane helix</keyword>
<evidence type="ECO:0000256" key="1">
    <source>
        <dbReference type="ARBA" id="ARBA00004370"/>
    </source>
</evidence>
<evidence type="ECO:0000256" key="6">
    <source>
        <dbReference type="ARBA" id="ARBA00023180"/>
    </source>
</evidence>
<comment type="subcellular location">
    <subcellularLocation>
        <location evidence="1">Membrane</location>
    </subcellularLocation>
</comment>
<organism evidence="8 9">
    <name type="scientific">Dictyocaulus viviparus</name>
    <name type="common">Bovine lungworm</name>
    <dbReference type="NCBI Taxonomy" id="29172"/>
    <lineage>
        <taxon>Eukaryota</taxon>
        <taxon>Metazoa</taxon>
        <taxon>Ecdysozoa</taxon>
        <taxon>Nematoda</taxon>
        <taxon>Chromadorea</taxon>
        <taxon>Rhabditida</taxon>
        <taxon>Rhabditina</taxon>
        <taxon>Rhabditomorpha</taxon>
        <taxon>Strongyloidea</taxon>
        <taxon>Metastrongylidae</taxon>
        <taxon>Dictyocaulus</taxon>
    </lineage>
</organism>
<keyword evidence="3 7" id="KW-0812">Transmembrane</keyword>
<evidence type="ECO:0000256" key="2">
    <source>
        <dbReference type="ARBA" id="ARBA00010532"/>
    </source>
</evidence>
<evidence type="ECO:0000256" key="3">
    <source>
        <dbReference type="ARBA" id="ARBA00022692"/>
    </source>
</evidence>
<reference evidence="9" key="2">
    <citation type="journal article" date="2016" name="Sci. Rep.">
        <title>Dictyocaulus viviparus genome, variome and transcriptome elucidate lungworm biology and support future intervention.</title>
        <authorList>
            <person name="McNulty S.N."/>
            <person name="Strube C."/>
            <person name="Rosa B.A."/>
            <person name="Martin J.C."/>
            <person name="Tyagi R."/>
            <person name="Choi Y.J."/>
            <person name="Wang Q."/>
            <person name="Hallsworth Pepin K."/>
            <person name="Zhang X."/>
            <person name="Ozersky P."/>
            <person name="Wilson R.K."/>
            <person name="Sternberg P.W."/>
            <person name="Gasser R.B."/>
            <person name="Mitreva M."/>
        </authorList>
    </citation>
    <scope>NUCLEOTIDE SEQUENCE [LARGE SCALE GENOMIC DNA]</scope>
    <source>
        <strain evidence="9">HannoverDv2000</strain>
    </source>
</reference>
<name>A0A0D8XWT4_DICVI</name>
<dbReference type="GO" id="GO:0005044">
    <property type="term" value="F:scavenger receptor activity"/>
    <property type="evidence" value="ECO:0007669"/>
    <property type="project" value="TreeGrafter"/>
</dbReference>
<dbReference type="GO" id="GO:0005737">
    <property type="term" value="C:cytoplasm"/>
    <property type="evidence" value="ECO:0007669"/>
    <property type="project" value="TreeGrafter"/>
</dbReference>
<dbReference type="InterPro" id="IPR002159">
    <property type="entry name" value="CD36_fam"/>
</dbReference>
<feature type="transmembrane region" description="Helical" evidence="7">
    <location>
        <begin position="7"/>
        <end position="29"/>
    </location>
</feature>
<reference evidence="8 9" key="1">
    <citation type="submission" date="2013-11" db="EMBL/GenBank/DDBJ databases">
        <title>Draft genome of the bovine lungworm Dictyocaulus viviparus.</title>
        <authorList>
            <person name="Mitreva M."/>
        </authorList>
    </citation>
    <scope>NUCLEOTIDE SEQUENCE [LARGE SCALE GENOMIC DNA]</scope>
    <source>
        <strain evidence="8 9">HannoverDv2000</strain>
    </source>
</reference>
<dbReference type="PRINTS" id="PR01609">
    <property type="entry name" value="CD36FAMILY"/>
</dbReference>
<keyword evidence="6" id="KW-0325">Glycoprotein</keyword>
<dbReference type="AlphaFoldDB" id="A0A0D8XWT4"/>